<name>A0A540NGE5_MALBA</name>
<organism evidence="2 3">
    <name type="scientific">Malus baccata</name>
    <name type="common">Siberian crab apple</name>
    <name type="synonym">Pyrus baccata</name>
    <dbReference type="NCBI Taxonomy" id="106549"/>
    <lineage>
        <taxon>Eukaryota</taxon>
        <taxon>Viridiplantae</taxon>
        <taxon>Streptophyta</taxon>
        <taxon>Embryophyta</taxon>
        <taxon>Tracheophyta</taxon>
        <taxon>Spermatophyta</taxon>
        <taxon>Magnoliopsida</taxon>
        <taxon>eudicotyledons</taxon>
        <taxon>Gunneridae</taxon>
        <taxon>Pentapetalae</taxon>
        <taxon>rosids</taxon>
        <taxon>fabids</taxon>
        <taxon>Rosales</taxon>
        <taxon>Rosaceae</taxon>
        <taxon>Amygdaloideae</taxon>
        <taxon>Maleae</taxon>
        <taxon>Malus</taxon>
    </lineage>
</organism>
<dbReference type="EMBL" id="VIEB01000048">
    <property type="protein sequence ID" value="TQE10101.1"/>
    <property type="molecule type" value="Genomic_DNA"/>
</dbReference>
<evidence type="ECO:0000313" key="2">
    <source>
        <dbReference type="EMBL" id="TQE10101.1"/>
    </source>
</evidence>
<comment type="caution">
    <text evidence="2">The sequence shown here is derived from an EMBL/GenBank/DDBJ whole genome shotgun (WGS) entry which is preliminary data.</text>
</comment>
<feature type="region of interest" description="Disordered" evidence="1">
    <location>
        <begin position="45"/>
        <end position="73"/>
    </location>
</feature>
<evidence type="ECO:0000313" key="3">
    <source>
        <dbReference type="Proteomes" id="UP000315295"/>
    </source>
</evidence>
<gene>
    <name evidence="2" type="ORF">C1H46_004271</name>
</gene>
<feature type="compositionally biased region" description="Basic and acidic residues" evidence="1">
    <location>
        <begin position="45"/>
        <end position="57"/>
    </location>
</feature>
<sequence>MIDKVFKDEPSIYSEDVIVDEDGKAALQKDAMLYFPNATTVDKEFTENEESGQRVEDGGLNEEGWTTVIPRWR</sequence>
<reference evidence="2 3" key="1">
    <citation type="journal article" date="2019" name="G3 (Bethesda)">
        <title>Sequencing of a Wild Apple (Malus baccata) Genome Unravels the Differences Between Cultivated and Wild Apple Species Regarding Disease Resistance and Cold Tolerance.</title>
        <authorList>
            <person name="Chen X."/>
        </authorList>
    </citation>
    <scope>NUCLEOTIDE SEQUENCE [LARGE SCALE GENOMIC DNA]</scope>
    <source>
        <strain evidence="3">cv. Shandingzi</strain>
        <tissue evidence="2">Leaves</tissue>
    </source>
</reference>
<dbReference type="Proteomes" id="UP000315295">
    <property type="component" value="Unassembled WGS sequence"/>
</dbReference>
<dbReference type="AlphaFoldDB" id="A0A540NGE5"/>
<accession>A0A540NGE5</accession>
<protein>
    <submittedName>
        <fullName evidence="2">Uncharacterized protein</fullName>
    </submittedName>
</protein>
<evidence type="ECO:0000256" key="1">
    <source>
        <dbReference type="SAM" id="MobiDB-lite"/>
    </source>
</evidence>
<proteinExistence type="predicted"/>
<keyword evidence="3" id="KW-1185">Reference proteome</keyword>